<reference evidence="1 2" key="1">
    <citation type="journal article" date="2008" name="Nature">
        <title>The genome of Laccaria bicolor provides insights into mycorrhizal symbiosis.</title>
        <authorList>
            <person name="Martin F."/>
            <person name="Aerts A."/>
            <person name="Ahren D."/>
            <person name="Brun A."/>
            <person name="Danchin E.G.J."/>
            <person name="Duchaussoy F."/>
            <person name="Gibon J."/>
            <person name="Kohler A."/>
            <person name="Lindquist E."/>
            <person name="Pereda V."/>
            <person name="Salamov A."/>
            <person name="Shapiro H.J."/>
            <person name="Wuyts J."/>
            <person name="Blaudez D."/>
            <person name="Buee M."/>
            <person name="Brokstein P."/>
            <person name="Canbaeck B."/>
            <person name="Cohen D."/>
            <person name="Courty P.E."/>
            <person name="Coutinho P.M."/>
            <person name="Delaruelle C."/>
            <person name="Detter J.C."/>
            <person name="Deveau A."/>
            <person name="DiFazio S."/>
            <person name="Duplessis S."/>
            <person name="Fraissinet-Tachet L."/>
            <person name="Lucic E."/>
            <person name="Frey-Klett P."/>
            <person name="Fourrey C."/>
            <person name="Feussner I."/>
            <person name="Gay G."/>
            <person name="Grimwood J."/>
            <person name="Hoegger P.J."/>
            <person name="Jain P."/>
            <person name="Kilaru S."/>
            <person name="Labbe J."/>
            <person name="Lin Y.C."/>
            <person name="Legue V."/>
            <person name="Le Tacon F."/>
            <person name="Marmeisse R."/>
            <person name="Melayah D."/>
            <person name="Montanini B."/>
            <person name="Muratet M."/>
            <person name="Nehls U."/>
            <person name="Niculita-Hirzel H."/>
            <person name="Oudot-Le Secq M.P."/>
            <person name="Peter M."/>
            <person name="Quesneville H."/>
            <person name="Rajashekar B."/>
            <person name="Reich M."/>
            <person name="Rouhier N."/>
            <person name="Schmutz J."/>
            <person name="Yin T."/>
            <person name="Chalot M."/>
            <person name="Henrissat B."/>
            <person name="Kuees U."/>
            <person name="Lucas S."/>
            <person name="Van de Peer Y."/>
            <person name="Podila G.K."/>
            <person name="Polle A."/>
            <person name="Pukkila P.J."/>
            <person name="Richardson P.M."/>
            <person name="Rouze P."/>
            <person name="Sanders I.R."/>
            <person name="Stajich J.E."/>
            <person name="Tunlid A."/>
            <person name="Tuskan G."/>
            <person name="Grigoriev I.V."/>
        </authorList>
    </citation>
    <scope>NUCLEOTIDE SEQUENCE [LARGE SCALE GENOMIC DNA]</scope>
    <source>
        <strain evidence="2">S238N-H82 / ATCC MYA-4686</strain>
    </source>
</reference>
<dbReference type="SUPFAM" id="SSF52047">
    <property type="entry name" value="RNI-like"/>
    <property type="match status" value="1"/>
</dbReference>
<keyword evidence="2" id="KW-1185">Reference proteome</keyword>
<dbReference type="PANTHER" id="PTHR38926:SF72">
    <property type="entry name" value="IM:7136021-RELATED"/>
    <property type="match status" value="1"/>
</dbReference>
<proteinExistence type="predicted"/>
<protein>
    <submittedName>
        <fullName evidence="1">Predicted protein</fullName>
    </submittedName>
</protein>
<dbReference type="RefSeq" id="XP_001878822.1">
    <property type="nucleotide sequence ID" value="XM_001878787.1"/>
</dbReference>
<dbReference type="KEGG" id="lbc:LACBIDRAFT_317206"/>
<dbReference type="InParanoid" id="B0D4N3"/>
<evidence type="ECO:0000313" key="2">
    <source>
        <dbReference type="Proteomes" id="UP000001194"/>
    </source>
</evidence>
<dbReference type="HOGENOM" id="CLU_018544_12_4_1"/>
<dbReference type="OrthoDB" id="2269034at2759"/>
<dbReference type="InterPro" id="IPR036047">
    <property type="entry name" value="F-box-like_dom_sf"/>
</dbReference>
<dbReference type="GeneID" id="6074429"/>
<dbReference type="PANTHER" id="PTHR38926">
    <property type="entry name" value="F-BOX DOMAIN CONTAINING PROTEIN, EXPRESSED"/>
    <property type="match status" value="1"/>
</dbReference>
<dbReference type="AlphaFoldDB" id="B0D4N3"/>
<accession>B0D4N3</accession>
<dbReference type="Proteomes" id="UP000001194">
    <property type="component" value="Unassembled WGS sequence"/>
</dbReference>
<organism evidence="2">
    <name type="scientific">Laccaria bicolor (strain S238N-H82 / ATCC MYA-4686)</name>
    <name type="common">Bicoloured deceiver</name>
    <name type="synonym">Laccaria laccata var. bicolor</name>
    <dbReference type="NCBI Taxonomy" id="486041"/>
    <lineage>
        <taxon>Eukaryota</taxon>
        <taxon>Fungi</taxon>
        <taxon>Dikarya</taxon>
        <taxon>Basidiomycota</taxon>
        <taxon>Agaricomycotina</taxon>
        <taxon>Agaricomycetes</taxon>
        <taxon>Agaricomycetidae</taxon>
        <taxon>Agaricales</taxon>
        <taxon>Agaricineae</taxon>
        <taxon>Hydnangiaceae</taxon>
        <taxon>Laccaria</taxon>
    </lineage>
</organism>
<dbReference type="Gene3D" id="3.80.10.10">
    <property type="entry name" value="Ribonuclease Inhibitor"/>
    <property type="match status" value="1"/>
</dbReference>
<name>B0D4N3_LACBS</name>
<gene>
    <name evidence="1" type="ORF">LACBIDRAFT_317206</name>
</gene>
<dbReference type="InterPro" id="IPR032675">
    <property type="entry name" value="LRR_dom_sf"/>
</dbReference>
<sequence length="590" mass="66571">MPHPSHAKGRRLSLSAKAAPQGSFTHFFTSEQLESGSFCIPSAYESGYGNTSPTQPSSYGNYALGNSYGPPPASPSYISASNRSFSPMMQNSNFYAPPPVSPSYIGALNANFSSMQMSDPRTLSSTRGHCRTYPEARKSRAIHKLTKELCGMIFLHCLPNEGYTRPSRLAAPLSISQVCRRWRSIALESPKLWCSIHIMRNLRARHFPSPALLSAWLTRAGKQRLEICFAPEDPDDRSHRTHAAEVKQILDTLVYFIDRWSDVKLYTRYVNMSSLKHIPSTGAPRLESLELVGPSDFKEFSTRVSNIWAASPRFKEFKMEHWGAPSTSPGFLSIFNLPFQQLTSISLSSTVSVIECIRMLQFSQKLVNCVFENISVGSLPHPSNAKVATLHNLRSLELTVDLLEFDNHSQHMILAPILNTIKAPRLQSLLLGSEERWSQQAFDAFMGWSQCPLESLTLDVVSLTDKDLEKCFHRVSNTLTHLKIHTGSDHPSPLRPALLQKLSFDPRGFYCPFLKTISVNRQTILGSDGAFGSMIKSRWYNPGRRLRKVVLEIDTKREHYHDVRRLENMQREGLKLDISERGNVLSRCFY</sequence>
<dbReference type="EMBL" id="DS547097">
    <property type="protein sequence ID" value="EDR10372.1"/>
    <property type="molecule type" value="Genomic_DNA"/>
</dbReference>
<evidence type="ECO:0000313" key="1">
    <source>
        <dbReference type="EMBL" id="EDR10372.1"/>
    </source>
</evidence>
<dbReference type="SUPFAM" id="SSF81383">
    <property type="entry name" value="F-box domain"/>
    <property type="match status" value="1"/>
</dbReference>
<dbReference type="Gene3D" id="1.20.1280.50">
    <property type="match status" value="1"/>
</dbReference>